<comment type="caution">
    <text evidence="2">The sequence shown here is derived from an EMBL/GenBank/DDBJ whole genome shotgun (WGS) entry which is preliminary data.</text>
</comment>
<accession>A0ABQ2LJ56</accession>
<evidence type="ECO:0000313" key="3">
    <source>
        <dbReference type="Proteomes" id="UP000656881"/>
    </source>
</evidence>
<evidence type="ECO:0000256" key="1">
    <source>
        <dbReference type="SAM" id="MobiDB-lite"/>
    </source>
</evidence>
<protein>
    <submittedName>
        <fullName evidence="2">Uncharacterized protein</fullName>
    </submittedName>
</protein>
<feature type="compositionally biased region" description="Polar residues" evidence="1">
    <location>
        <begin position="1"/>
        <end position="10"/>
    </location>
</feature>
<evidence type="ECO:0000313" key="2">
    <source>
        <dbReference type="EMBL" id="GGO35519.1"/>
    </source>
</evidence>
<proteinExistence type="predicted"/>
<gene>
    <name evidence="2" type="ORF">GCM10012286_06320</name>
</gene>
<dbReference type="Proteomes" id="UP000656881">
    <property type="component" value="Unassembled WGS sequence"/>
</dbReference>
<dbReference type="EMBL" id="BMNG01000001">
    <property type="protein sequence ID" value="GGO35519.1"/>
    <property type="molecule type" value="Genomic_DNA"/>
</dbReference>
<name>A0ABQ2LJ56_9ACTN</name>
<keyword evidence="3" id="KW-1185">Reference proteome</keyword>
<sequence length="225" mass="23241">MSTSPLSSSDPHARTGAETRVAWPDSAPLGATRSDPGQPSLTDLIARADETALAASALGCLDRCLPLLDGEDQVLRPLWVSLADGTGWEGALTEVRTALGAGPTPDLGGAWSSDAGPDPAEATALARRMLEAVPATRSAAALRAWADGCSAAALRIHRLLDAGDEGVSPLVSAELRRQVRVLELLGGTSGTGGGLRQVLDVSTEGRRVLRAVVSRSRRSGVTSEY</sequence>
<dbReference type="RefSeq" id="WP_229696653.1">
    <property type="nucleotide sequence ID" value="NZ_BMNG01000001.1"/>
</dbReference>
<reference evidence="3" key="1">
    <citation type="journal article" date="2019" name="Int. J. Syst. Evol. Microbiol.">
        <title>The Global Catalogue of Microorganisms (GCM) 10K type strain sequencing project: providing services to taxonomists for standard genome sequencing and annotation.</title>
        <authorList>
            <consortium name="The Broad Institute Genomics Platform"/>
            <consortium name="The Broad Institute Genome Sequencing Center for Infectious Disease"/>
            <person name="Wu L."/>
            <person name="Ma J."/>
        </authorList>
    </citation>
    <scope>NUCLEOTIDE SEQUENCE [LARGE SCALE GENOMIC DNA]</scope>
    <source>
        <strain evidence="3">CGMCC 4.7349</strain>
    </source>
</reference>
<organism evidence="2 3">
    <name type="scientific">Streptomyces lasiicapitis</name>
    <dbReference type="NCBI Taxonomy" id="1923961"/>
    <lineage>
        <taxon>Bacteria</taxon>
        <taxon>Bacillati</taxon>
        <taxon>Actinomycetota</taxon>
        <taxon>Actinomycetes</taxon>
        <taxon>Kitasatosporales</taxon>
        <taxon>Streptomycetaceae</taxon>
        <taxon>Streptomyces</taxon>
    </lineage>
</organism>
<feature type="region of interest" description="Disordered" evidence="1">
    <location>
        <begin position="1"/>
        <end position="41"/>
    </location>
</feature>